<keyword evidence="5 11" id="KW-0444">Lipid biosynthesis</keyword>
<keyword evidence="8" id="KW-0443">Lipid metabolism</keyword>
<dbReference type="CDD" id="cd00834">
    <property type="entry name" value="KAS_I_II"/>
    <property type="match status" value="1"/>
</dbReference>
<dbReference type="SMART" id="SM00825">
    <property type="entry name" value="PKS_KS"/>
    <property type="match status" value="1"/>
</dbReference>
<dbReference type="Proteomes" id="UP000196573">
    <property type="component" value="Unassembled WGS sequence"/>
</dbReference>
<dbReference type="EC" id="2.3.1.179" evidence="3 11"/>
<dbReference type="PANTHER" id="PTHR11712:SF336">
    <property type="entry name" value="3-OXOACYL-[ACYL-CARRIER-PROTEIN] SYNTHASE, MITOCHONDRIAL"/>
    <property type="match status" value="1"/>
</dbReference>
<evidence type="ECO:0000259" key="14">
    <source>
        <dbReference type="PROSITE" id="PS52004"/>
    </source>
</evidence>
<keyword evidence="6 11" id="KW-0808">Transferase</keyword>
<dbReference type="NCBIfam" id="TIGR03150">
    <property type="entry name" value="fabF"/>
    <property type="match status" value="1"/>
</dbReference>
<gene>
    <name evidence="15" type="primary">fabF</name>
    <name evidence="15" type="ORF">EHSB41UT_03091</name>
</gene>
<dbReference type="PROSITE" id="PS52004">
    <property type="entry name" value="KS3_2"/>
    <property type="match status" value="1"/>
</dbReference>
<dbReference type="EMBL" id="FWPT01000007">
    <property type="protein sequence ID" value="SMA49157.1"/>
    <property type="molecule type" value="Genomic_DNA"/>
</dbReference>
<dbReference type="InterPro" id="IPR016039">
    <property type="entry name" value="Thiolase-like"/>
</dbReference>
<evidence type="ECO:0000256" key="9">
    <source>
        <dbReference type="ARBA" id="ARBA00023160"/>
    </source>
</evidence>
<evidence type="ECO:0000256" key="13">
    <source>
        <dbReference type="RuleBase" id="RU003694"/>
    </source>
</evidence>
<comment type="catalytic activity">
    <reaction evidence="11">
        <text>(9Z)-hexadecenoyl-[ACP] + malonyl-[ACP] + H(+) = 3-oxo-(11Z)-octadecenoyl-[ACP] + holo-[ACP] + CO2</text>
        <dbReference type="Rhea" id="RHEA:55040"/>
        <dbReference type="Rhea" id="RHEA-COMP:9623"/>
        <dbReference type="Rhea" id="RHEA-COMP:9685"/>
        <dbReference type="Rhea" id="RHEA-COMP:10800"/>
        <dbReference type="Rhea" id="RHEA-COMP:14074"/>
        <dbReference type="ChEBI" id="CHEBI:15378"/>
        <dbReference type="ChEBI" id="CHEBI:16526"/>
        <dbReference type="ChEBI" id="CHEBI:64479"/>
        <dbReference type="ChEBI" id="CHEBI:78449"/>
        <dbReference type="ChEBI" id="CHEBI:83989"/>
        <dbReference type="ChEBI" id="CHEBI:138538"/>
        <dbReference type="EC" id="2.3.1.179"/>
    </reaction>
</comment>
<dbReference type="PANTHER" id="PTHR11712">
    <property type="entry name" value="POLYKETIDE SYNTHASE-RELATED"/>
    <property type="match status" value="1"/>
</dbReference>
<dbReference type="InterPro" id="IPR000794">
    <property type="entry name" value="Beta-ketoacyl_synthase"/>
</dbReference>
<dbReference type="SUPFAM" id="SSF53901">
    <property type="entry name" value="Thiolase-like"/>
    <property type="match status" value="2"/>
</dbReference>
<evidence type="ECO:0000256" key="5">
    <source>
        <dbReference type="ARBA" id="ARBA00022516"/>
    </source>
</evidence>
<organism evidence="15 16">
    <name type="scientific">Parendozoicomonas haliclonae</name>
    <dbReference type="NCBI Taxonomy" id="1960125"/>
    <lineage>
        <taxon>Bacteria</taxon>
        <taxon>Pseudomonadati</taxon>
        <taxon>Pseudomonadota</taxon>
        <taxon>Gammaproteobacteria</taxon>
        <taxon>Oceanospirillales</taxon>
        <taxon>Endozoicomonadaceae</taxon>
        <taxon>Parendozoicomonas</taxon>
    </lineage>
</organism>
<evidence type="ECO:0000313" key="16">
    <source>
        <dbReference type="Proteomes" id="UP000196573"/>
    </source>
</evidence>
<dbReference type="NCBIfam" id="NF005589">
    <property type="entry name" value="PRK07314.1"/>
    <property type="match status" value="1"/>
</dbReference>
<dbReference type="InterPro" id="IPR014031">
    <property type="entry name" value="Ketoacyl_synth_C"/>
</dbReference>
<dbReference type="GO" id="GO:0006633">
    <property type="term" value="P:fatty acid biosynthetic process"/>
    <property type="evidence" value="ECO:0007669"/>
    <property type="project" value="UniProtKB-UniRule"/>
</dbReference>
<dbReference type="PIRSF" id="PIRSF000447">
    <property type="entry name" value="KAS_II"/>
    <property type="match status" value="1"/>
</dbReference>
<comment type="similarity">
    <text evidence="2 11 13">Belongs to the thiolase-like superfamily. Beta-ketoacyl-ACP synthases family.</text>
</comment>
<evidence type="ECO:0000256" key="3">
    <source>
        <dbReference type="ARBA" id="ARBA00012356"/>
    </source>
</evidence>
<keyword evidence="10 11" id="KW-0012">Acyltransferase</keyword>
<feature type="domain" description="Ketosynthase family 3 (KS3)" evidence="14">
    <location>
        <begin position="11"/>
        <end position="419"/>
    </location>
</feature>
<dbReference type="NCBIfam" id="NF004970">
    <property type="entry name" value="PRK06333.1"/>
    <property type="match status" value="1"/>
</dbReference>
<dbReference type="UniPathway" id="UPA00094"/>
<dbReference type="GO" id="GO:0004315">
    <property type="term" value="F:3-oxoacyl-[acyl-carrier-protein] synthase activity"/>
    <property type="evidence" value="ECO:0007669"/>
    <property type="project" value="UniProtKB-UniRule"/>
</dbReference>
<evidence type="ECO:0000256" key="1">
    <source>
        <dbReference type="ARBA" id="ARBA00005194"/>
    </source>
</evidence>
<dbReference type="InterPro" id="IPR020841">
    <property type="entry name" value="PKS_Beta-ketoAc_synthase_dom"/>
</dbReference>
<keyword evidence="9 11" id="KW-0275">Fatty acid biosynthesis</keyword>
<dbReference type="Gene3D" id="3.40.47.10">
    <property type="match status" value="1"/>
</dbReference>
<dbReference type="OrthoDB" id="9808669at2"/>
<dbReference type="InterPro" id="IPR018201">
    <property type="entry name" value="Ketoacyl_synth_AS"/>
</dbReference>
<evidence type="ECO:0000256" key="4">
    <source>
        <dbReference type="ARBA" id="ARBA00014657"/>
    </source>
</evidence>
<evidence type="ECO:0000313" key="15">
    <source>
        <dbReference type="EMBL" id="SMA49157.1"/>
    </source>
</evidence>
<dbReference type="RefSeq" id="WP_087111805.1">
    <property type="nucleotide sequence ID" value="NZ_CBCSCN010000007.1"/>
</dbReference>
<feature type="active site" description="For beta-ketoacyl synthase activity" evidence="12">
    <location>
        <position position="172"/>
    </location>
</feature>
<accession>A0A1X7ALX6</accession>
<evidence type="ECO:0000256" key="11">
    <source>
        <dbReference type="PIRNR" id="PIRNR000447"/>
    </source>
</evidence>
<evidence type="ECO:0000256" key="12">
    <source>
        <dbReference type="PIRSR" id="PIRSR000447-1"/>
    </source>
</evidence>
<dbReference type="InterPro" id="IPR014030">
    <property type="entry name" value="Ketoacyl_synth_N"/>
</dbReference>
<comment type="catalytic activity">
    <reaction evidence="11">
        <text>a fatty acyl-[ACP] + malonyl-[ACP] + H(+) = a 3-oxoacyl-[ACP] + holo-[ACP] + CO2</text>
        <dbReference type="Rhea" id="RHEA:22836"/>
        <dbReference type="Rhea" id="RHEA-COMP:9623"/>
        <dbReference type="Rhea" id="RHEA-COMP:9685"/>
        <dbReference type="Rhea" id="RHEA-COMP:9916"/>
        <dbReference type="Rhea" id="RHEA-COMP:14125"/>
        <dbReference type="ChEBI" id="CHEBI:15378"/>
        <dbReference type="ChEBI" id="CHEBI:16526"/>
        <dbReference type="ChEBI" id="CHEBI:64479"/>
        <dbReference type="ChEBI" id="CHEBI:78449"/>
        <dbReference type="ChEBI" id="CHEBI:78776"/>
        <dbReference type="ChEBI" id="CHEBI:138651"/>
    </reaction>
</comment>
<keyword evidence="16" id="KW-1185">Reference proteome</keyword>
<dbReference type="Pfam" id="PF00109">
    <property type="entry name" value="ketoacyl-synt"/>
    <property type="match status" value="1"/>
</dbReference>
<dbReference type="PROSITE" id="PS00606">
    <property type="entry name" value="KS3_1"/>
    <property type="match status" value="1"/>
</dbReference>
<sequence>MAHQANNQSNRRRVVVTGVGAITPLASGFRKTWQGLLAGQSGISRIEHFDTSDYPVKICGAVKDFQAGDWFSPKDARKMDIFLQYGMAAAVDAMQQAGLEITDALSPRAGVAFGSGIGGITAIQDTVGLLEQKGPRRVSPFFIPSAITNMIAGWLSMQYNLRGPNYAITTACTTGTHCIGMAARTIAWGDADVMIAGGAEKGSASIGIAGFSAARALSANNDNPEAASRPWDRDRDGFVLSDGAGAVVLESLEHAQSRGATILAELTGFAMSGDAHHMTTPPEDGHGAVQAMQGALRDAGLNESEIDYINAHGTSTPAGDVVESRAIEQVFGDHARKLAVSSTKSMTGHLLGAAGALEAAIVVQALQEQVAPPTINLDNPDEGCVLDYVPHEARAMTIRHALSNSFGFGGTNATLAFSRFE</sequence>
<reference evidence="15 16" key="1">
    <citation type="submission" date="2017-03" db="EMBL/GenBank/DDBJ databases">
        <authorList>
            <person name="Afonso C.L."/>
            <person name="Miller P.J."/>
            <person name="Scott M.A."/>
            <person name="Spackman E."/>
            <person name="Goraichik I."/>
            <person name="Dimitrov K.M."/>
            <person name="Suarez D.L."/>
            <person name="Swayne D.E."/>
        </authorList>
    </citation>
    <scope>NUCLEOTIDE SEQUENCE [LARGE SCALE GENOMIC DNA]</scope>
    <source>
        <strain evidence="15">SB41UT1</strain>
    </source>
</reference>
<proteinExistence type="inferred from homology"/>
<name>A0A1X7ALX6_9GAMM</name>
<evidence type="ECO:0000256" key="6">
    <source>
        <dbReference type="ARBA" id="ARBA00022679"/>
    </source>
</evidence>
<keyword evidence="7" id="KW-0276">Fatty acid metabolism</keyword>
<dbReference type="InterPro" id="IPR017568">
    <property type="entry name" value="3-oxoacyl-ACP_synth-2"/>
</dbReference>
<comment type="pathway">
    <text evidence="1 11">Lipid metabolism; fatty acid biosynthesis.</text>
</comment>
<comment type="function">
    <text evidence="11">Involved in the type II fatty acid elongation cycle. Catalyzes the elongation of a wide range of acyl-ACP by the addition of two carbons from malonyl-ACP to an acyl acceptor. Can efficiently catalyze the conversion of palmitoleoyl-ACP (cis-hexadec-9-enoyl-ACP) to cis-vaccenoyl-ACP (cis-octadec-11-enoyl-ACP), an essential step in the thermal regulation of fatty acid composition.</text>
</comment>
<dbReference type="FunFam" id="3.40.47.10:FF:000009">
    <property type="entry name" value="3-oxoacyl-[acyl-carrier-protein] synthase 2"/>
    <property type="match status" value="1"/>
</dbReference>
<dbReference type="Pfam" id="PF02801">
    <property type="entry name" value="Ketoacyl-synt_C"/>
    <property type="match status" value="1"/>
</dbReference>
<evidence type="ECO:0000256" key="8">
    <source>
        <dbReference type="ARBA" id="ARBA00023098"/>
    </source>
</evidence>
<evidence type="ECO:0000256" key="7">
    <source>
        <dbReference type="ARBA" id="ARBA00022832"/>
    </source>
</evidence>
<dbReference type="GO" id="GO:0005829">
    <property type="term" value="C:cytosol"/>
    <property type="evidence" value="ECO:0007669"/>
    <property type="project" value="TreeGrafter"/>
</dbReference>
<dbReference type="AlphaFoldDB" id="A0A1X7ALX6"/>
<evidence type="ECO:0000256" key="2">
    <source>
        <dbReference type="ARBA" id="ARBA00008467"/>
    </source>
</evidence>
<protein>
    <recommendedName>
        <fullName evidence="4 11">3-oxoacyl-[acyl-carrier-protein] synthase 2</fullName>
        <ecNumber evidence="3 11">2.3.1.179</ecNumber>
    </recommendedName>
</protein>
<evidence type="ECO:0000256" key="10">
    <source>
        <dbReference type="ARBA" id="ARBA00023315"/>
    </source>
</evidence>